<dbReference type="Proteomes" id="UP000054988">
    <property type="component" value="Unassembled WGS sequence"/>
</dbReference>
<accession>A0A0W0GFP7</accession>
<organism evidence="1 2">
    <name type="scientific">Moniliophthora roreri</name>
    <name type="common">Frosty pod rot fungus</name>
    <name type="synonym">Monilia roreri</name>
    <dbReference type="NCBI Taxonomy" id="221103"/>
    <lineage>
        <taxon>Eukaryota</taxon>
        <taxon>Fungi</taxon>
        <taxon>Dikarya</taxon>
        <taxon>Basidiomycota</taxon>
        <taxon>Agaricomycotina</taxon>
        <taxon>Agaricomycetes</taxon>
        <taxon>Agaricomycetidae</taxon>
        <taxon>Agaricales</taxon>
        <taxon>Marasmiineae</taxon>
        <taxon>Marasmiaceae</taxon>
        <taxon>Moniliophthora</taxon>
    </lineage>
</organism>
<dbReference type="EMBL" id="LATX01000025">
    <property type="protein sequence ID" value="KTB47383.1"/>
    <property type="molecule type" value="Genomic_DNA"/>
</dbReference>
<evidence type="ECO:0000313" key="1">
    <source>
        <dbReference type="EMBL" id="KTB47383.1"/>
    </source>
</evidence>
<evidence type="ECO:0000313" key="2">
    <source>
        <dbReference type="Proteomes" id="UP000054988"/>
    </source>
</evidence>
<proteinExistence type="predicted"/>
<protein>
    <submittedName>
        <fullName evidence="1">Uncharacterized protein</fullName>
    </submittedName>
</protein>
<gene>
    <name evidence="1" type="ORF">WG66_36</name>
</gene>
<name>A0A0W0GFP7_MONRR</name>
<comment type="caution">
    <text evidence="1">The sequence shown here is derived from an EMBL/GenBank/DDBJ whole genome shotgun (WGS) entry which is preliminary data.</text>
</comment>
<dbReference type="AlphaFoldDB" id="A0A0W0GFP7"/>
<reference evidence="1 2" key="1">
    <citation type="submission" date="2015-12" db="EMBL/GenBank/DDBJ databases">
        <title>Draft genome sequence of Moniliophthora roreri, the causal agent of frosty pod rot of cacao.</title>
        <authorList>
            <person name="Aime M.C."/>
            <person name="Diaz-Valderrama J.R."/>
            <person name="Kijpornyongpan T."/>
            <person name="Phillips-Mora W."/>
        </authorList>
    </citation>
    <scope>NUCLEOTIDE SEQUENCE [LARGE SCALE GENOMIC DNA]</scope>
    <source>
        <strain evidence="1 2">MCA 2952</strain>
    </source>
</reference>
<sequence length="116" mass="12489">MRIWGRAPGLSEAGLGCTVVVTRAMSSKTALFLTSPRKPRFWFNDEGTTSFTSQSIKCCATCSASAGHPWLELAGNRQCPAYVLDAPLRSVVRNPRLAFLGCLSSLWEAPAPTTLA</sequence>